<name>A0ACC8XE65_9FIRM</name>
<reference evidence="1" key="1">
    <citation type="submission" date="2016-08" db="EMBL/GenBank/DDBJ databases">
        <authorList>
            <person name="Ngugi D.K."/>
            <person name="Miyake S."/>
            <person name="Stingl U."/>
        </authorList>
    </citation>
    <scope>NUCLEOTIDE SEQUENCE</scope>
    <source>
        <strain evidence="1">SCG-D08WGA-EpuloA1</strain>
    </source>
</reference>
<accession>A0ACC8XE65</accession>
<organism evidence="1 2">
    <name type="scientific">Candidatus Epulonipiscium fishelsonii</name>
    <dbReference type="NCBI Taxonomy" id="77094"/>
    <lineage>
        <taxon>Bacteria</taxon>
        <taxon>Bacillati</taxon>
        <taxon>Bacillota</taxon>
        <taxon>Clostridia</taxon>
        <taxon>Lachnospirales</taxon>
        <taxon>Lachnospiraceae</taxon>
        <taxon>Candidatus Epulonipiscium</taxon>
    </lineage>
</organism>
<comment type="caution">
    <text evidence="1">The sequence shown here is derived from an EMBL/GenBank/DDBJ whole genome shotgun (WGS) entry which is preliminary data.</text>
</comment>
<proteinExistence type="predicted"/>
<evidence type="ECO:0000313" key="2">
    <source>
        <dbReference type="Proteomes" id="UP000188637"/>
    </source>
</evidence>
<keyword evidence="2" id="KW-1185">Reference proteome</keyword>
<dbReference type="Proteomes" id="UP000188637">
    <property type="component" value="Unassembled WGS sequence"/>
</dbReference>
<dbReference type="EMBL" id="LJHD01000222">
    <property type="protein sequence ID" value="ONI41260.1"/>
    <property type="molecule type" value="Genomic_DNA"/>
</dbReference>
<sequence>MVDLSVKLGEITLKNPIMTASGTFSSRENSQFIDINELGAVITKGVSNISWDGNPTPRIAETYGGMINAVGLQNDGVDSYIENELAFLNQFDTIKIANIAGRTIEEYCEVVEKLNTSSIDMMEINISCPNIKCGGIGFGTDALLASEITRHIKKIAKKPIIVKLTPNVTDITEIAKAVEAEGADVISLINTLLGMKIDVHKKKCVVANRMGGLSGPAIKPIAVRMVYQVRRAVNIPIIGLGGIMSGEDVAEFILAGADAVAIGTASLIDPTAPIRIKNEFIKYMNLYKFKNISELKNSFID</sequence>
<protein>
    <submittedName>
        <fullName evidence="1">Dihydroorotate dehydrogenase B catalytic subunit</fullName>
    </submittedName>
</protein>
<gene>
    <name evidence="1" type="ORF">AN640_08160</name>
</gene>
<evidence type="ECO:0000313" key="1">
    <source>
        <dbReference type="EMBL" id="ONI41260.1"/>
    </source>
</evidence>